<keyword evidence="2" id="KW-0732">Signal</keyword>
<proteinExistence type="predicted"/>
<dbReference type="Pfam" id="PF07695">
    <property type="entry name" value="7TMR-DISM_7TM"/>
    <property type="match status" value="1"/>
</dbReference>
<feature type="chain" id="PRO_5020664591" evidence="2">
    <location>
        <begin position="23"/>
        <end position="751"/>
    </location>
</feature>
<feature type="transmembrane region" description="Helical" evidence="1">
    <location>
        <begin position="307"/>
        <end position="329"/>
    </location>
</feature>
<dbReference type="InterPro" id="IPR011623">
    <property type="entry name" value="7TMR_DISM_rcpt_extracell_dom1"/>
</dbReference>
<feature type="transmembrane region" description="Helical" evidence="1">
    <location>
        <begin position="341"/>
        <end position="363"/>
    </location>
</feature>
<feature type="domain" description="7TM-DISM receptor extracellular" evidence="4">
    <location>
        <begin position="43"/>
        <end position="171"/>
    </location>
</feature>
<sequence>MIKFCKHIILLAIVLMTNIGYAAPMMALLDDDHHSVNLGSVGSYYIDESARLTLSDIDSELLRKRFIPLKKDFQQFGLVKGNIWIRVDIAQRLPAGQSAALHIKAPRAQIVDVYTPNLLNNQIFAEMGDERPYTNRLIAYPDYIIPLPNNVPPVFTTYIKVNSRLPINLFMEVKTLSELTTDVQRDIYITGFLMGILLLLLASNVFFFVRTKHPMYLVYSALLVGIACLHFALHGLIYQWFPQWMGLQERIYNFSSLACAALITCFTRYYIDTKEYLPRVDQLLIVLIVTNSILAVIFALAPQELSIAFLSASTVSTLITLLIIAFYGVYLRIPYSNYYLVARLVLTTGHTLWILAAYGVLSIPFWHEWGLTTSIILEALVHFGGIITRHTPTSLHTGKHEDLRNLDVLTEIAARIKRQTAVIDHQYSLPDPHKDELMQAYKNLSNLADRITYIQNFRQINNSGNTTAINLQLLIDQATIDFYALDQSNAEIDMQYDTTVSWELLSNTLAIKHIYQIIMEEMRHQTDQVLNIKSTVESNERDGHKELKIEAYPIPSSVVMNSELYFGPRYLRDLVESLDGTAEILGEGRKRALTCTIPIHARQVELTELARLTQSGTIVPVILGHQESDLIERTSNFLHSRLLSLTHVDKVEDLHLLLGNRPNNCRFIIFLFEDQKNFGASDLASFVSNLRDNDACLLISNNVNMSQEYASALGFNGFIYSSQIETKLLFDMERIQRETSNIMLPRVKRRH</sequence>
<dbReference type="EMBL" id="SNZA01000001">
    <property type="protein sequence ID" value="TDR15730.1"/>
    <property type="molecule type" value="Genomic_DNA"/>
</dbReference>
<dbReference type="Gene3D" id="2.60.40.2380">
    <property type="match status" value="1"/>
</dbReference>
<keyword evidence="6" id="KW-1185">Reference proteome</keyword>
<evidence type="ECO:0000259" key="4">
    <source>
        <dbReference type="Pfam" id="PF07696"/>
    </source>
</evidence>
<dbReference type="RefSeq" id="WP_162847541.1">
    <property type="nucleotide sequence ID" value="NZ_SNZA01000001.1"/>
</dbReference>
<keyword evidence="1" id="KW-0472">Membrane</keyword>
<keyword evidence="1" id="KW-0812">Transmembrane</keyword>
<feature type="transmembrane region" description="Helical" evidence="1">
    <location>
        <begin position="251"/>
        <end position="271"/>
    </location>
</feature>
<keyword evidence="1" id="KW-1133">Transmembrane helix</keyword>
<evidence type="ECO:0000256" key="2">
    <source>
        <dbReference type="SAM" id="SignalP"/>
    </source>
</evidence>
<protein>
    <submittedName>
        <fullName evidence="5">7TMR-DISM extracellular protein 2</fullName>
    </submittedName>
</protein>
<evidence type="ECO:0000313" key="6">
    <source>
        <dbReference type="Proteomes" id="UP000295729"/>
    </source>
</evidence>
<evidence type="ECO:0000259" key="3">
    <source>
        <dbReference type="Pfam" id="PF07695"/>
    </source>
</evidence>
<dbReference type="Proteomes" id="UP000295729">
    <property type="component" value="Unassembled WGS sequence"/>
</dbReference>
<gene>
    <name evidence="5" type="ORF">C8D85_1104</name>
</gene>
<accession>A0A4R6XDD0</accession>
<evidence type="ECO:0000256" key="1">
    <source>
        <dbReference type="SAM" id="Phobius"/>
    </source>
</evidence>
<reference evidence="5 6" key="1">
    <citation type="submission" date="2019-03" db="EMBL/GenBank/DDBJ databases">
        <title>Genomic Encyclopedia of Type Strains, Phase IV (KMG-IV): sequencing the most valuable type-strain genomes for metagenomic binning, comparative biology and taxonomic classification.</title>
        <authorList>
            <person name="Goeker M."/>
        </authorList>
    </citation>
    <scope>NUCLEOTIDE SEQUENCE [LARGE SCALE GENOMIC DNA]</scope>
    <source>
        <strain evidence="5 6">DSM 5604</strain>
    </source>
</reference>
<feature type="domain" description="7TM-DISM receptor extracellular" evidence="3">
    <location>
        <begin position="188"/>
        <end position="381"/>
    </location>
</feature>
<feature type="transmembrane region" description="Helical" evidence="1">
    <location>
        <begin position="283"/>
        <end position="301"/>
    </location>
</feature>
<organism evidence="5 6">
    <name type="scientific">Marinomonas communis</name>
    <dbReference type="NCBI Taxonomy" id="28254"/>
    <lineage>
        <taxon>Bacteria</taxon>
        <taxon>Pseudomonadati</taxon>
        <taxon>Pseudomonadota</taxon>
        <taxon>Gammaproteobacteria</taxon>
        <taxon>Oceanospirillales</taxon>
        <taxon>Oceanospirillaceae</taxon>
        <taxon>Marinomonas</taxon>
    </lineage>
</organism>
<dbReference type="InterPro" id="IPR011622">
    <property type="entry name" value="7TMR_DISM_rcpt_extracell_dom2"/>
</dbReference>
<feature type="signal peptide" evidence="2">
    <location>
        <begin position="1"/>
        <end position="22"/>
    </location>
</feature>
<comment type="caution">
    <text evidence="5">The sequence shown here is derived from an EMBL/GenBank/DDBJ whole genome shotgun (WGS) entry which is preliminary data.</text>
</comment>
<name>A0A4R6XDD0_9GAMM</name>
<dbReference type="AlphaFoldDB" id="A0A4R6XDD0"/>
<dbReference type="Pfam" id="PF07696">
    <property type="entry name" value="7TMR-DISMED2"/>
    <property type="match status" value="1"/>
</dbReference>
<feature type="transmembrane region" description="Helical" evidence="1">
    <location>
        <begin position="187"/>
        <end position="209"/>
    </location>
</feature>
<feature type="transmembrane region" description="Helical" evidence="1">
    <location>
        <begin position="216"/>
        <end position="239"/>
    </location>
</feature>
<evidence type="ECO:0000313" key="5">
    <source>
        <dbReference type="EMBL" id="TDR15730.1"/>
    </source>
</evidence>